<accession>D5U220</accession>
<proteinExistence type="predicted"/>
<keyword evidence="1" id="KW-1133">Transmembrane helix</keyword>
<dbReference type="EMBL" id="CP001939">
    <property type="protein sequence ID" value="ADG91170.1"/>
    <property type="molecule type" value="Genomic_DNA"/>
</dbReference>
<dbReference type="KEGG" id="tag:Tagg_0898"/>
<reference evidence="3" key="2">
    <citation type="journal article" date="2010" name="Stand. Genomic Sci.">
        <title>Complete genome sequence of Thermosphaera aggregans type strain (M11TLT).</title>
        <authorList>
            <person name="Spring S."/>
            <person name="Rachel R."/>
            <person name="Lapidus A."/>
            <person name="Davenport K."/>
            <person name="Tice H."/>
            <person name="Copeland A."/>
            <person name="Cheng J.-F."/>
            <person name="Lucas S."/>
            <person name="Chen F."/>
            <person name="Nolan M."/>
            <person name="Bruce D."/>
            <person name="Goodwin L."/>
            <person name="Pitluck S."/>
            <person name="Ivanova N."/>
            <person name="Mavromatis K."/>
            <person name="Ovchinnikova G."/>
            <person name="Pati A."/>
            <person name="Chen A."/>
            <person name="Palaniappan K."/>
            <person name="Land M."/>
            <person name="Hauser L."/>
            <person name="Chang Y.-J."/>
            <person name="Jeffries C.C."/>
            <person name="Brettin T."/>
            <person name="Detter J.C."/>
            <person name="Tapia R."/>
            <person name="Han C."/>
            <person name="Heimerl T."/>
            <person name="Weikl F."/>
            <person name="Brambilla E."/>
            <person name="Goker M."/>
            <person name="Bristow J."/>
            <person name="Eisen J.A."/>
            <person name="Markowitz V."/>
            <person name="Hugenholtz P."/>
            <person name="Kyrpides N.C."/>
            <person name="Klenk H.-P."/>
        </authorList>
    </citation>
    <scope>NUCLEOTIDE SEQUENCE [LARGE SCALE GENOMIC DNA]</scope>
    <source>
        <strain evidence="3">DSM 11486 / M11TL</strain>
    </source>
</reference>
<organism evidence="2 3">
    <name type="scientific">Thermosphaera aggregans (strain DSM 11486 / M11TL)</name>
    <dbReference type="NCBI Taxonomy" id="633148"/>
    <lineage>
        <taxon>Archaea</taxon>
        <taxon>Thermoproteota</taxon>
        <taxon>Thermoprotei</taxon>
        <taxon>Desulfurococcales</taxon>
        <taxon>Desulfurococcaceae</taxon>
        <taxon>Thermosphaera</taxon>
    </lineage>
</organism>
<evidence type="ECO:0000313" key="3">
    <source>
        <dbReference type="Proteomes" id="UP000002376"/>
    </source>
</evidence>
<keyword evidence="1" id="KW-0812">Transmembrane</keyword>
<feature type="transmembrane region" description="Helical" evidence="1">
    <location>
        <begin position="181"/>
        <end position="202"/>
    </location>
</feature>
<evidence type="ECO:0000313" key="2">
    <source>
        <dbReference type="EMBL" id="ADG91170.1"/>
    </source>
</evidence>
<reference evidence="2 3" key="1">
    <citation type="journal article" date="2010" name="Stand. Genomic Sci.">
        <title>Complete genome sequence of Thermosphaera aggregans type strain (M11TL).</title>
        <authorList>
            <person name="Spring S."/>
            <person name="Rachel R."/>
            <person name="Lapidus A."/>
            <person name="Davenport K."/>
            <person name="Tice H."/>
            <person name="Copeland A."/>
            <person name="Cheng J.F."/>
            <person name="Lucas S."/>
            <person name="Chen F."/>
            <person name="Nolan M."/>
            <person name="Bruce D."/>
            <person name="Goodwin L."/>
            <person name="Pitluck S."/>
            <person name="Ivanova N."/>
            <person name="Mavromatis K."/>
            <person name="Ovchinnikova G."/>
            <person name="Pati A."/>
            <person name="Chen A."/>
            <person name="Palaniappan K."/>
            <person name="Land M."/>
            <person name="Hauser L."/>
            <person name="Chang Y.J."/>
            <person name="Jeffries C.C."/>
            <person name="Brettin T."/>
            <person name="Detter J.C."/>
            <person name="Tapia R."/>
            <person name="Han C."/>
            <person name="Heimerl T."/>
            <person name="Weikl F."/>
            <person name="Brambilla E."/>
            <person name="Goker M."/>
            <person name="Bristow J."/>
            <person name="Eisen J.A."/>
            <person name="Markowitz V."/>
            <person name="Hugenholtz P."/>
            <person name="Kyrpides N.C."/>
            <person name="Klenk H.P."/>
        </authorList>
    </citation>
    <scope>NUCLEOTIDE SEQUENCE [LARGE SCALE GENOMIC DNA]</scope>
    <source>
        <strain evidence="3">DSM 11486 / M11TL</strain>
    </source>
</reference>
<keyword evidence="1" id="KW-0472">Membrane</keyword>
<reference key="3">
    <citation type="submission" date="2010-02" db="EMBL/GenBank/DDBJ databases">
        <title>Complete genome sequence of Thermosphaera aggregans type strain (M11TL).</title>
        <authorList>
            <consortium name="US DOE Joint Genome Institute (JGI-PGF)"/>
            <person name="Spring S."/>
            <person name="Lapidus A."/>
            <person name="Munk C."/>
            <person name="Schroeder M."/>
            <person name="Glavina Del Rio T."/>
            <person name="Tice H."/>
            <person name="Copeland A."/>
            <person name="Cheng J.-F."/>
            <person name="Lucas S."/>
            <person name="Chen F."/>
            <person name="Nolan M."/>
            <person name="Bruce D."/>
            <person name="Goodwin L."/>
            <person name="Pitluck S."/>
            <person name="Ivanova N."/>
            <person name="Mavromatis K."/>
            <person name="Ovchinnikova G."/>
            <person name="Pati A."/>
            <person name="Chen A."/>
            <person name="Palaniappan K."/>
            <person name="Land M."/>
            <person name="Hauser L."/>
            <person name="Chang Y.-J."/>
            <person name="Jeffries C.C."/>
            <person name="Brettin T."/>
            <person name="Detter J.C."/>
            <person name="Tapia R."/>
            <person name="Han C."/>
            <person name="Chain P."/>
            <person name="Heimerl T."/>
            <person name="Weik F."/>
            <person name="Goker M."/>
            <person name="Rachel R."/>
            <person name="Bristow J."/>
            <person name="Eisen J.A."/>
            <person name="Markowitz V."/>
            <person name="Hugenholtz P."/>
            <person name="Kyrpides N.C."/>
            <person name="Klenk H.-P."/>
        </authorList>
    </citation>
    <scope>NUCLEOTIDE SEQUENCE</scope>
    <source>
        <strain>DSM 11486</strain>
    </source>
</reference>
<evidence type="ECO:0000256" key="1">
    <source>
        <dbReference type="SAM" id="Phobius"/>
    </source>
</evidence>
<gene>
    <name evidence="2" type="ordered locus">Tagg_0898</name>
</gene>
<dbReference type="STRING" id="633148.Tagg_0898"/>
<dbReference type="HOGENOM" id="CLU_106154_0_0_2"/>
<name>D5U220_THEAM</name>
<dbReference type="eggNOG" id="arCOG10362">
    <property type="taxonomic scope" value="Archaea"/>
</dbReference>
<dbReference type="Proteomes" id="UP000002376">
    <property type="component" value="Chromosome"/>
</dbReference>
<protein>
    <submittedName>
        <fullName evidence="2">Uncharacterized protein</fullName>
    </submittedName>
</protein>
<keyword evidence="3" id="KW-1185">Reference proteome</keyword>
<sequence length="219" mass="24310">MLVNAWCLIVRHAWIGLTSILLLILLTISTAVSVSAESVVYRSGDWASYRASLNIGGVECVYRIRLTVKEVNGTIVKYSLALEQLEKGDEQKCQLISTLLLLGLTFSTNIEKDVSTLTPESKEVLINPSYTGKYTTSDGAVVSYARGVLTMLEQESSDIIVGRVKIELVDTSILLIKLYGWLPYIVIAGVAIALVAATVWLIRRLRRKVEKPLSQFEFR</sequence>
<dbReference type="AlphaFoldDB" id="D5U220"/>